<organism evidence="10 11">
    <name type="scientific">Parahalioglobus pacificus</name>
    <dbReference type="NCBI Taxonomy" id="930806"/>
    <lineage>
        <taxon>Bacteria</taxon>
        <taxon>Pseudomonadati</taxon>
        <taxon>Pseudomonadota</taxon>
        <taxon>Gammaproteobacteria</taxon>
        <taxon>Cellvibrionales</taxon>
        <taxon>Halieaceae</taxon>
        <taxon>Parahalioglobus</taxon>
    </lineage>
</organism>
<dbReference type="Proteomes" id="UP000644693">
    <property type="component" value="Unassembled WGS sequence"/>
</dbReference>
<evidence type="ECO:0000256" key="4">
    <source>
        <dbReference type="ARBA" id="ARBA00013115"/>
    </source>
</evidence>
<dbReference type="Pfam" id="PF03575">
    <property type="entry name" value="Peptidase_S51"/>
    <property type="match status" value="1"/>
</dbReference>
<evidence type="ECO:0000256" key="2">
    <source>
        <dbReference type="ARBA" id="ARBA00002039"/>
    </source>
</evidence>
<dbReference type="PANTHER" id="PTHR36175:SF1">
    <property type="entry name" value="CYANOPHYCINASE"/>
    <property type="match status" value="1"/>
</dbReference>
<evidence type="ECO:0000256" key="7">
    <source>
        <dbReference type="ARBA" id="ARBA00022801"/>
    </source>
</evidence>
<accession>A0A919CLK9</accession>
<name>A0A919CLK9_9GAMM</name>
<keyword evidence="6" id="KW-0645">Protease</keyword>
<dbReference type="InterPro" id="IPR029062">
    <property type="entry name" value="Class_I_gatase-like"/>
</dbReference>
<evidence type="ECO:0000256" key="5">
    <source>
        <dbReference type="ARBA" id="ARBA00015719"/>
    </source>
</evidence>
<comment type="caution">
    <text evidence="10">The sequence shown here is derived from an EMBL/GenBank/DDBJ whole genome shotgun (WGS) entry which is preliminary data.</text>
</comment>
<dbReference type="RefSeq" id="WP_189478063.1">
    <property type="nucleotide sequence ID" value="NZ_BMYM01000002.1"/>
</dbReference>
<dbReference type="SUPFAM" id="SSF52317">
    <property type="entry name" value="Class I glutamine amidotransferase-like"/>
    <property type="match status" value="1"/>
</dbReference>
<dbReference type="InterPro" id="IPR005320">
    <property type="entry name" value="Peptidase_S51"/>
</dbReference>
<dbReference type="EC" id="3.4.15.6" evidence="4"/>
<evidence type="ECO:0000256" key="3">
    <source>
        <dbReference type="ARBA" id="ARBA00006534"/>
    </source>
</evidence>
<keyword evidence="11" id="KW-1185">Reference proteome</keyword>
<dbReference type="GO" id="GO:0006508">
    <property type="term" value="P:proteolysis"/>
    <property type="evidence" value="ECO:0007669"/>
    <property type="project" value="UniProtKB-KW"/>
</dbReference>
<comment type="catalytic activity">
    <reaction evidence="1">
        <text>[L-4-(L-arginin-2-N-yl)aspartate](n) + H2O = [L-4-(L-arginin-2-N-yl)aspartate](n-1) + L-4-(L-arginin-2-N-yl)aspartate</text>
        <dbReference type="Rhea" id="RHEA:12845"/>
        <dbReference type="Rhea" id="RHEA-COMP:13728"/>
        <dbReference type="Rhea" id="RHEA-COMP:13734"/>
        <dbReference type="ChEBI" id="CHEBI:15377"/>
        <dbReference type="ChEBI" id="CHEBI:137986"/>
        <dbReference type="ChEBI" id="CHEBI:137991"/>
        <dbReference type="EC" id="3.4.15.6"/>
    </reaction>
</comment>
<proteinExistence type="inferred from homology"/>
<dbReference type="CDD" id="cd03145">
    <property type="entry name" value="GAT1_cyanophycinase"/>
    <property type="match status" value="1"/>
</dbReference>
<comment type="function">
    <text evidence="2">Exopeptidase that catalyzes the hydrolytic cleavage of multi-L-arginyl-poly-L-aspartic acid (cyanophycin; a water-insoluble reserve polymer) into aspartate-arginine dipeptides.</text>
</comment>
<keyword evidence="7" id="KW-0378">Hydrolase</keyword>
<evidence type="ECO:0000256" key="8">
    <source>
        <dbReference type="ARBA" id="ARBA00022825"/>
    </source>
</evidence>
<keyword evidence="9" id="KW-0732">Signal</keyword>
<dbReference type="AlphaFoldDB" id="A0A919CLK9"/>
<evidence type="ECO:0000256" key="6">
    <source>
        <dbReference type="ARBA" id="ARBA00022670"/>
    </source>
</evidence>
<evidence type="ECO:0000256" key="1">
    <source>
        <dbReference type="ARBA" id="ARBA00001092"/>
    </source>
</evidence>
<evidence type="ECO:0000313" key="11">
    <source>
        <dbReference type="Proteomes" id="UP000644693"/>
    </source>
</evidence>
<dbReference type="PANTHER" id="PTHR36175">
    <property type="entry name" value="CYANOPHYCINASE"/>
    <property type="match status" value="1"/>
</dbReference>
<evidence type="ECO:0000313" key="10">
    <source>
        <dbReference type="EMBL" id="GHD36243.1"/>
    </source>
</evidence>
<sequence>MDKRSAVLSWCRAAVAMAAIFSQSAVHATGQLVIAGGAVRADNAEVFGEFVTHLSGDGPVVVIPAASGRPARSGQSAAESLAMFGVDAARLEVFPLALLDDRGTEDVDESSWKENAWDSALVRRIETAAGFWFTGGDQSRITQLTRSASGEESPFLQLLRKRLQDGAVIGGTSAGAAIMSTLMITGGDSFTALTQPEPGEYNAMTEQEQGHLSLSAGLGFLPRGLVDQHFDRKARLGRLIRALPLTGEQVGLGVDEDTALSVDLGTGEARVVGSGSVVRLDTSDASFAWDGETLASGIRLSVYPRLTRFRLSDGVLLETQGEPTMGNEYYDHSVRLGGGMAFPNQTLEQMLGNDLLDNAGTNRLVRVSVDSAGTAISYRFIQRGSSKGFWDRAQGANRYTIIGVGMDVTRTTANRP</sequence>
<dbReference type="NCBIfam" id="TIGR02069">
    <property type="entry name" value="cyanophycinase"/>
    <property type="match status" value="1"/>
</dbReference>
<feature type="signal peptide" evidence="9">
    <location>
        <begin position="1"/>
        <end position="28"/>
    </location>
</feature>
<evidence type="ECO:0000256" key="9">
    <source>
        <dbReference type="SAM" id="SignalP"/>
    </source>
</evidence>
<gene>
    <name evidence="10" type="ORF">GCM10007053_24450</name>
</gene>
<feature type="chain" id="PRO_5037157557" description="Cyanophycinase" evidence="9">
    <location>
        <begin position="29"/>
        <end position="416"/>
    </location>
</feature>
<dbReference type="EMBL" id="BMYM01000002">
    <property type="protein sequence ID" value="GHD36243.1"/>
    <property type="molecule type" value="Genomic_DNA"/>
</dbReference>
<reference evidence="10" key="1">
    <citation type="journal article" date="2014" name="Int. J. Syst. Evol. Microbiol.">
        <title>Complete genome sequence of Corynebacterium casei LMG S-19264T (=DSM 44701T), isolated from a smear-ripened cheese.</title>
        <authorList>
            <consortium name="US DOE Joint Genome Institute (JGI-PGF)"/>
            <person name="Walter F."/>
            <person name="Albersmeier A."/>
            <person name="Kalinowski J."/>
            <person name="Ruckert C."/>
        </authorList>
    </citation>
    <scope>NUCLEOTIDE SEQUENCE</scope>
    <source>
        <strain evidence="10">KCTC 23430</strain>
    </source>
</reference>
<dbReference type="GO" id="GO:0008236">
    <property type="term" value="F:serine-type peptidase activity"/>
    <property type="evidence" value="ECO:0007669"/>
    <property type="project" value="UniProtKB-KW"/>
</dbReference>
<dbReference type="InterPro" id="IPR011811">
    <property type="entry name" value="Peptidase_S51_cyanophycinase"/>
</dbReference>
<dbReference type="Gene3D" id="3.40.50.880">
    <property type="match status" value="1"/>
</dbReference>
<reference evidence="10" key="2">
    <citation type="submission" date="2020-09" db="EMBL/GenBank/DDBJ databases">
        <authorList>
            <person name="Sun Q."/>
            <person name="Kim S."/>
        </authorList>
    </citation>
    <scope>NUCLEOTIDE SEQUENCE</scope>
    <source>
        <strain evidence="10">KCTC 23430</strain>
    </source>
</reference>
<protein>
    <recommendedName>
        <fullName evidence="5">Cyanophycinase</fullName>
        <ecNumber evidence="4">3.4.15.6</ecNumber>
    </recommendedName>
</protein>
<dbReference type="GO" id="GO:0008241">
    <property type="term" value="F:peptidyl-dipeptidase activity"/>
    <property type="evidence" value="ECO:0007669"/>
    <property type="project" value="UniProtKB-EC"/>
</dbReference>
<comment type="similarity">
    <text evidence="3">Belongs to the peptidase S51 family.</text>
</comment>
<keyword evidence="8" id="KW-0720">Serine protease</keyword>